<sequence>MMKKREALPILFALTGFLLSYQYVEAQEATFSFESQSTQVQTTVFDHVFQTGLVVMDNQEPCVSYAVSADQYCSGVAGIQDLNPILESGLTDEHACDNTLRQYACASVDKASNSTVFSILKCYITNSDAFVSQQSFSLFISKLSLETLTYVLYQIEAQIPSSSINPTVKLYLLNAVWDRIRHDPDCACSVFPGSWFQRLSPFLSAIHTDILNCMISIPLTCDGFQTVVDSLHLAYPTLSNNTREMVGHWISRFLRRYTCPKPSVAEWINSYYRSFKNNVNYADYIIAWPNIDVTSALDELTDFQVAQYCLETNLFSSPDTSATILAFLQKKDIFYLVTFLDTISQLSVSTTLDNDLLFSLLKMTLITLETPEARQCKPTLKEIFQIKITFLLAAVNETVLNLLPTNLDCSSYQDVSQGLDNAYSSYTDDVKFAVFRYKLNYITKEANAAGSGCTYGLTSAAWLTYNFGSFSSYLPFSDMIKLNPSFNGFEATDLLTINQTLDLLLYSNILTQEAPEQYAFRVSALITTWRTKGYDYILQFLTEFTRTLQQYKIFVIRNADVSCLLLDGFWPVLSARFPQFSFGDWETWFSVNLPIFLPCIKQSHLSLLTIGLIKDCSSFQIIVTGFNKAYSYMSPDTRQAVALWIGTFLSTTKCDSNDWLIVNWQQFRAETNMSVILQLNPEFKPLDVLSELTASQVSEVVIYDESVRTNVTVMESVFDVLVDVPGQKVVTNLGSFWDTFNMVAETSPKVTVTEKVQYTMLKRTTFKLVDYYATFTEEDYRIWFVDRLDFVLKTVNKPILDEIPVTINCASYQTLVRAFDTNFPTTANDNRMDIYNFISNFNVHGADCETALTSKVWIEKTLASFSTLATFEEILSYKTDFNPYETGVINILTTDQIGDMIVYSNTLQSTDNSVLLFDYLKTRTVAEVDACMTRFTETATQKKIKIENVEVGNYILLNYLQIVAPQMETYTSVQFVEMFEKKIYFFIRFFTVQTLTLIPVRDCDTLISIVVIFDQAYDVMSPDTKTYIVNWIVSNLKKTALKGCYRSDQPQAEWVDITWKRFFSKVELKDVLAVNPSFDTILSIGSTTISQKVDYIVTSDPLVNVTRMRIVLESLKDVPLDSIFEFLYNFNIAFEKLTIQTISADVRQEVMVYLFNNMAVNFKFITEEQMRNFSTSFRYFLPGITTEVLDQIPLDVSCSYFSYLFSAFSGVSKFLAKDLKAQVFNKIVAYLDYKSSLADTSGSACSSLYTNSKTYVSNIFFSFSYYATIYELDKYYVDFNAYDVLGMLSGKQLGNLLMNSTAIRNQMEAVPILVELDKRNSYEEVSAFMEECNRVAQERNVVALPDANIQYLIYKTVWKVVSVNLETSADYTAWFGYKLDLLLPSISVQEINIFPLDIDCNSQSAMVEGFSSAFKRLSEDQRVAFHARIKSYLSDVKASSASTCHSGESSSTWIENNYGQFKSYATLQEFKEFNTNFNTEAALPACTGTQIADFIATSGGLRDEKTVITVLENLDTTEEFRTFYTEINTLAPTELRNSPEIKMIVQDTFQTISVDFKSFTVEQWTQWFQVILVNVLFAVNETEISYIPNPLPCNAFQEIVKGFNTAAEYMTEETKQMLYETLIKRQFKSTAEVSGVVCGENIKRSQEWLDINFGSFVAYADYSDIIKWNTNFAVTEVITTLSVTQLAEVALQNGNINNEEFACQIVGRLQGGQINDVYSFLDQFYTFFQQLNIVQIPNADVQWKFLSGSIDIIKNELAAYSTSQWDLLLSSRLKPFLPSMNADLLGTLLNSANCDSYPIIVKYLNGIYDALSPETRRSLYNTLYAFLNGKFTATGNACTINGETNKDWLSKSLGKFSVYAPYNDLVKVQTNFNGLDLIGDLSSNQLAGLLLSGSVLSSDSNINSVALVLQGMSFSELDTFLNSLQSIAATNNIVSIPNGKSVLLDAIYGTIATQFSIFTSEQYTNYFGSKLSLLLGGISASQINLIPDSINCQNLQNIINELNKRSNDISASTQKTIYEKIKSILLTQQQSSGSACSGGAGGSAGWLQTNFASFSTYLSYNDIVTLKPDFIFTDAIPLLTANQLGWYTIKGDAIRDSDKIAKIMAGMNGENLGAFLDALNMAAKENNLTQLPSSEVRKFLAGEIFCQLGSLFSKFTLDDYSLWFTDRLAFFIGSLDAKSLGSIPTDISCDKLAFLVEVFTNTSYVQNYEAIYKFLLSVLQQQKQISGVACTSPDLSSKDWLLKYFGKFTKEVQWDQLVALFPTFDVVSSLSLLSGTEVGKAIASTSIINSVVAINSVYNNIGSDIAFLDNMTESIACFLLKQTHSLSNSVRDAILMRTLEALFSAPDTLSVSDAQRWMKQIGFLLPGINGTMTEMFSLDINCEVYQTFIAAVDNIYTILTPQRRTEVYNFIRRFLMNKFSGTDIPCSSGLQDQYKWLISNMGRFCEQSTFNDTLLYYPNLDEVSYNRYCFLS</sequence>
<organism evidence="2 3">
    <name type="scientific">Xenopus laevis</name>
    <name type="common">African clawed frog</name>
    <dbReference type="NCBI Taxonomy" id="8355"/>
    <lineage>
        <taxon>Eukaryota</taxon>
        <taxon>Metazoa</taxon>
        <taxon>Chordata</taxon>
        <taxon>Craniata</taxon>
        <taxon>Vertebrata</taxon>
        <taxon>Euteleostomi</taxon>
        <taxon>Amphibia</taxon>
        <taxon>Batrachia</taxon>
        <taxon>Anura</taxon>
        <taxon>Pipoidea</taxon>
        <taxon>Pipidae</taxon>
        <taxon>Xenopodinae</taxon>
        <taxon>Xenopus</taxon>
        <taxon>Xenopus</taxon>
    </lineage>
</organism>
<evidence type="ECO:0000256" key="1">
    <source>
        <dbReference type="SAM" id="SignalP"/>
    </source>
</evidence>
<reference evidence="3" key="1">
    <citation type="submission" date="2025-08" db="UniProtKB">
        <authorList>
            <consortium name="RefSeq"/>
        </authorList>
    </citation>
    <scope>IDENTIFICATION</scope>
    <source>
        <strain evidence="3">J_2021</strain>
        <tissue evidence="3">Erythrocytes</tissue>
    </source>
</reference>
<dbReference type="RefSeq" id="XP_018094798.1">
    <property type="nucleotide sequence ID" value="XM_018239309.2"/>
</dbReference>
<dbReference type="KEGG" id="xla:378561"/>
<gene>
    <name evidence="3 4" type="primary">thdl20.S</name>
</gene>
<accession>A0A8J0TU16</accession>
<dbReference type="Xenbase" id="XB-GENE-6252649">
    <property type="gene designation" value="thdl20.S"/>
</dbReference>
<evidence type="ECO:0000313" key="4">
    <source>
        <dbReference type="Xenbase" id="XB-GENE-6252649"/>
    </source>
</evidence>
<feature type="chain" id="PRO_5035282626" evidence="1">
    <location>
        <begin position="27"/>
        <end position="2472"/>
    </location>
</feature>
<dbReference type="OrthoDB" id="9006771at2759"/>
<proteinExistence type="predicted"/>
<keyword evidence="1" id="KW-0732">Signal</keyword>
<evidence type="ECO:0000313" key="3">
    <source>
        <dbReference type="RefSeq" id="XP_018094798.1"/>
    </source>
</evidence>
<dbReference type="CTD" id="378561"/>
<name>A0A8J0TU16_XENLA</name>
<dbReference type="GeneID" id="378561"/>
<dbReference type="Proteomes" id="UP000186698">
    <property type="component" value="Chromosome 9_10S"/>
</dbReference>
<keyword evidence="2" id="KW-1185">Reference proteome</keyword>
<protein>
    <submittedName>
        <fullName evidence="3">Uncharacterized protein thdl20.S</fullName>
    </submittedName>
</protein>
<evidence type="ECO:0000313" key="2">
    <source>
        <dbReference type="Proteomes" id="UP000186698"/>
    </source>
</evidence>
<dbReference type="AGR" id="Xenbase:XB-GENE-6252649"/>
<feature type="signal peptide" evidence="1">
    <location>
        <begin position="1"/>
        <end position="26"/>
    </location>
</feature>